<dbReference type="RefSeq" id="YP_010799722.1">
    <property type="nucleotide sequence ID" value="NC_076683.1"/>
</dbReference>
<dbReference type="KEGG" id="vg:80538141"/>
<proteinExistence type="predicted"/>
<organism evidence="1 2">
    <name type="scientific">Blueberry green mosaic associated virus</name>
    <dbReference type="NCBI Taxonomy" id="2605718"/>
    <lineage>
        <taxon>Viruses</taxon>
        <taxon>Riboviria</taxon>
        <taxon>Orthornavirae</taxon>
        <taxon>Kitrinoviricota</taxon>
        <taxon>Alsuviricetes</taxon>
        <taxon>Tymovirales</taxon>
        <taxon>Betaflexiviridae</taxon>
        <taxon>Trivirinae</taxon>
        <taxon>Vitivirus</taxon>
        <taxon>Vitivirus vaccinii</taxon>
        <taxon>Vitivirus BGMaV</taxon>
    </lineage>
</organism>
<evidence type="ECO:0000313" key="2">
    <source>
        <dbReference type="Proteomes" id="UP000831863"/>
    </source>
</evidence>
<evidence type="ECO:0000313" key="1">
    <source>
        <dbReference type="EMBL" id="QEH60477.1"/>
    </source>
</evidence>
<sequence length="110" mass="12874">MGEPFLGESKSSAKRRAIRHGLCIRCAKLIHIGECKKNMTNSQYQVQEYLLRGPNRFRTERPYTCSVDYLHSRDCDLAGVEYYRNKVFEYHSGNGTKIKSPEETPEFYSW</sequence>
<reference evidence="1" key="1">
    <citation type="journal article" date="2019" name="Arch. Virol.">
        <title>Molecular characterization of a new vitivirus discovered in a blueberry plant with green mosaic symptoms.</title>
        <authorList>
            <person name="Thekke-Veetil T."/>
            <person name="Ho T."/>
        </authorList>
    </citation>
    <scope>NUCLEOTIDE SEQUENCE</scope>
    <source>
        <strain evidence="1">NJ1</strain>
    </source>
</reference>
<name>A0AAE6IQD6_9VIRU</name>
<dbReference type="EMBL" id="MK460433">
    <property type="protein sequence ID" value="QEH60477.1"/>
    <property type="molecule type" value="Genomic_RNA"/>
</dbReference>
<dbReference type="InterPro" id="IPR008891">
    <property type="entry name" value="Viral_NABP"/>
</dbReference>
<keyword evidence="2" id="KW-1185">Reference proteome</keyword>
<protein>
    <submittedName>
        <fullName evidence="1">Nucleic acid binding protein</fullName>
    </submittedName>
</protein>
<dbReference type="GeneID" id="80538141"/>
<dbReference type="Pfam" id="PF05515">
    <property type="entry name" value="Viral_NABP"/>
    <property type="match status" value="1"/>
</dbReference>
<dbReference type="Proteomes" id="UP000831863">
    <property type="component" value="Segment"/>
</dbReference>
<accession>A0AAE6IQD6</accession>